<protein>
    <recommendedName>
        <fullName evidence="1">DUF7695 domain-containing protein</fullName>
    </recommendedName>
</protein>
<dbReference type="RefSeq" id="WP_123206529.1">
    <property type="nucleotide sequence ID" value="NZ_RBEE01000034.1"/>
</dbReference>
<dbReference type="Proteomes" id="UP000274046">
    <property type="component" value="Unassembled WGS sequence"/>
</dbReference>
<dbReference type="InterPro" id="IPR056112">
    <property type="entry name" value="DUF7695"/>
</dbReference>
<evidence type="ECO:0000259" key="1">
    <source>
        <dbReference type="Pfam" id="PF24749"/>
    </source>
</evidence>
<accession>A0A3N0BSM4</accession>
<gene>
    <name evidence="2" type="ORF">D7004_14245</name>
</gene>
<dbReference type="EMBL" id="RBEE01000034">
    <property type="protein sequence ID" value="RNL51676.1"/>
    <property type="molecule type" value="Genomic_DNA"/>
</dbReference>
<dbReference type="Pfam" id="PF24749">
    <property type="entry name" value="DUF7695"/>
    <property type="match status" value="1"/>
</dbReference>
<dbReference type="OrthoDB" id="2628539at2"/>
<reference evidence="2 3" key="1">
    <citation type="submission" date="2018-10" db="EMBL/GenBank/DDBJ databases">
        <title>Genome sequencing of Pedobacter jejuensis TNB23.</title>
        <authorList>
            <person name="Cho Y.-J."/>
            <person name="Cho A."/>
            <person name="Kim O.-S."/>
        </authorList>
    </citation>
    <scope>NUCLEOTIDE SEQUENCE [LARGE SCALE GENOMIC DNA]</scope>
    <source>
        <strain evidence="2 3">TNB23</strain>
    </source>
</reference>
<evidence type="ECO:0000313" key="2">
    <source>
        <dbReference type="EMBL" id="RNL51676.1"/>
    </source>
</evidence>
<evidence type="ECO:0000313" key="3">
    <source>
        <dbReference type="Proteomes" id="UP000274046"/>
    </source>
</evidence>
<feature type="domain" description="DUF7695" evidence="1">
    <location>
        <begin position="12"/>
        <end position="47"/>
    </location>
</feature>
<name>A0A3N0BSM4_9SPHI</name>
<proteinExistence type="predicted"/>
<keyword evidence="3" id="KW-1185">Reference proteome</keyword>
<organism evidence="2 3">
    <name type="scientific">Pedobacter jejuensis</name>
    <dbReference type="NCBI Taxonomy" id="1268550"/>
    <lineage>
        <taxon>Bacteria</taxon>
        <taxon>Pseudomonadati</taxon>
        <taxon>Bacteroidota</taxon>
        <taxon>Sphingobacteriia</taxon>
        <taxon>Sphingobacteriales</taxon>
        <taxon>Sphingobacteriaceae</taxon>
        <taxon>Pedobacter</taxon>
    </lineage>
</organism>
<comment type="caution">
    <text evidence="2">The sequence shown here is derived from an EMBL/GenBank/DDBJ whole genome shotgun (WGS) entry which is preliminary data.</text>
</comment>
<sequence length="75" mass="7885">MEILIGKPDLESNQAACFNCGNVLTSNGQYDMVVCSCGAMAVDGGDNLRIIEIKENPARTSGLSPSADAAFTIKF</sequence>
<dbReference type="AlphaFoldDB" id="A0A3N0BSM4"/>